<feature type="domain" description="CCHC-type" evidence="3">
    <location>
        <begin position="28"/>
        <end position="43"/>
    </location>
</feature>
<protein>
    <recommendedName>
        <fullName evidence="3">CCHC-type domain-containing protein</fullName>
    </recommendedName>
</protein>
<keyword evidence="1" id="KW-0479">Metal-binding</keyword>
<dbReference type="Proteomes" id="UP000740926">
    <property type="component" value="Unassembled WGS sequence"/>
</dbReference>
<dbReference type="SUPFAM" id="SSF56219">
    <property type="entry name" value="DNase I-like"/>
    <property type="match status" value="1"/>
</dbReference>
<feature type="region of interest" description="Disordered" evidence="2">
    <location>
        <begin position="123"/>
        <end position="154"/>
    </location>
</feature>
<dbReference type="InterPro" id="IPR036691">
    <property type="entry name" value="Endo/exonu/phosph_ase_sf"/>
</dbReference>
<dbReference type="Gene3D" id="3.60.10.10">
    <property type="entry name" value="Endonuclease/exonuclease/phosphatase"/>
    <property type="match status" value="1"/>
</dbReference>
<dbReference type="Gene3D" id="4.10.60.10">
    <property type="entry name" value="Zinc finger, CCHC-type"/>
    <property type="match status" value="1"/>
</dbReference>
<keyword evidence="1" id="KW-0863">Zinc-finger</keyword>
<keyword evidence="5" id="KW-1185">Reference proteome</keyword>
<accession>A0A9P6YX61</accession>
<keyword evidence="1" id="KW-0862">Zinc</keyword>
<comment type="caution">
    <text evidence="4">The sequence shown here is derived from an EMBL/GenBank/DDBJ whole genome shotgun (WGS) entry which is preliminary data.</text>
</comment>
<name>A0A9P6YX61_9FUNG</name>
<evidence type="ECO:0000256" key="2">
    <source>
        <dbReference type="SAM" id="MobiDB-lite"/>
    </source>
</evidence>
<organism evidence="4 5">
    <name type="scientific">Rhizopus delemar</name>
    <dbReference type="NCBI Taxonomy" id="936053"/>
    <lineage>
        <taxon>Eukaryota</taxon>
        <taxon>Fungi</taxon>
        <taxon>Fungi incertae sedis</taxon>
        <taxon>Mucoromycota</taxon>
        <taxon>Mucoromycotina</taxon>
        <taxon>Mucoromycetes</taxon>
        <taxon>Mucorales</taxon>
        <taxon>Mucorineae</taxon>
        <taxon>Rhizopodaceae</taxon>
        <taxon>Rhizopus</taxon>
    </lineage>
</organism>
<gene>
    <name evidence="4" type="ORF">G6F50_009223</name>
</gene>
<dbReference type="InterPro" id="IPR001878">
    <property type="entry name" value="Znf_CCHC"/>
</dbReference>
<evidence type="ECO:0000256" key="1">
    <source>
        <dbReference type="PROSITE-ProRule" id="PRU00047"/>
    </source>
</evidence>
<sequence>MPTYCKYCHELGHSAVQCKEAPSNKRTCFYCFKPGHIRAQCPDKFVLGKHRKANPSSSTLPGVTPPIAEPNTDITISTTMASSSLSVEVSSNVLNVNDDDECSDPFSAPIGLLKDPSADLIHTTDQRSFESSNRSIYASPVKETEDSGSSTSGENMILTDLTQLTELLAELDITHELMDTCSDEDAPNPSLIIKDTRSFSAPIDRQILPGTLLRKSTKERKPAYILLSLNVISPYGHDTVVSSVLIPKVSHINGQIALFHILVVYAPISSPHDRQEFFDTLLTFQQLSPYDPGSCVDRMIIAGDFNYTLKSQALSSRSSVPSRGLHFLQYHFKNVMMDLGSLDTPTFRLDSSTQSIIDYIYVSLDLSINFVETDVEFINSTWTDHALLQMTLKTDFQFNTGPGIWRANPIYADIKEYCQQLANMLTALYNQEIENSSLTPQDLWDLVKCRVQIFTRQFGRKRVDWRKQQIAALQKKKRQRLLRGPLPTSLLAIHLPRVEQQIQTLQQEDQMLEITEQFYMDLYSVDPICPSAFDDMASHIPRPCCLSTEDSKLISSPFVKNDILEQVKRTPKLLGTFNENDKTTIRQKLTKGGSIEQRITNHIIELLCQDHLTPIEQETLNQNFDIPIDDNASEMTYYRRFAVLPDYVFGGSDINMTDGEVVAEATRMAMRQNDYDTSNLFGRKIDLLKIKDTTAELTSNEWKSNRTKHLQLKQQSKNLRSNCAILNKLYIESGTIINKLH</sequence>
<evidence type="ECO:0000313" key="5">
    <source>
        <dbReference type="Proteomes" id="UP000740926"/>
    </source>
</evidence>
<dbReference type="GO" id="GO:0003676">
    <property type="term" value="F:nucleic acid binding"/>
    <property type="evidence" value="ECO:0007669"/>
    <property type="project" value="InterPro"/>
</dbReference>
<proteinExistence type="predicted"/>
<evidence type="ECO:0000313" key="4">
    <source>
        <dbReference type="EMBL" id="KAG1566354.1"/>
    </source>
</evidence>
<dbReference type="InterPro" id="IPR036875">
    <property type="entry name" value="Znf_CCHC_sf"/>
</dbReference>
<dbReference type="EMBL" id="JAANIU010001767">
    <property type="protein sequence ID" value="KAG1566354.1"/>
    <property type="molecule type" value="Genomic_DNA"/>
</dbReference>
<dbReference type="PROSITE" id="PS50158">
    <property type="entry name" value="ZF_CCHC"/>
    <property type="match status" value="1"/>
</dbReference>
<dbReference type="GO" id="GO:0008270">
    <property type="term" value="F:zinc ion binding"/>
    <property type="evidence" value="ECO:0007669"/>
    <property type="project" value="UniProtKB-KW"/>
</dbReference>
<dbReference type="SMART" id="SM00343">
    <property type="entry name" value="ZnF_C2HC"/>
    <property type="match status" value="2"/>
</dbReference>
<reference evidence="4 5" key="1">
    <citation type="journal article" date="2020" name="Microb. Genom.">
        <title>Genetic diversity of clinical and environmental Mucorales isolates obtained from an investigation of mucormycosis cases among solid organ transplant recipients.</title>
        <authorList>
            <person name="Nguyen M.H."/>
            <person name="Kaul D."/>
            <person name="Muto C."/>
            <person name="Cheng S.J."/>
            <person name="Richter R.A."/>
            <person name="Bruno V.M."/>
            <person name="Liu G."/>
            <person name="Beyhan S."/>
            <person name="Sundermann A.J."/>
            <person name="Mounaud S."/>
            <person name="Pasculle A.W."/>
            <person name="Nierman W.C."/>
            <person name="Driscoll E."/>
            <person name="Cumbie R."/>
            <person name="Clancy C.J."/>
            <person name="Dupont C.L."/>
        </authorList>
    </citation>
    <scope>NUCLEOTIDE SEQUENCE [LARGE SCALE GENOMIC DNA]</scope>
    <source>
        <strain evidence="4 5">GL24</strain>
    </source>
</reference>
<evidence type="ECO:0000259" key="3">
    <source>
        <dbReference type="PROSITE" id="PS50158"/>
    </source>
</evidence>
<dbReference type="AlphaFoldDB" id="A0A9P6YX61"/>
<dbReference type="SUPFAM" id="SSF57756">
    <property type="entry name" value="Retrovirus zinc finger-like domains"/>
    <property type="match status" value="1"/>
</dbReference>